<feature type="domain" description="Phorbol-ester/DAG-type" evidence="5">
    <location>
        <begin position="251"/>
        <end position="298"/>
    </location>
</feature>
<gene>
    <name evidence="6" type="ORF">F3Y22_tig00110258pilonHSYRG00156</name>
</gene>
<evidence type="ECO:0000259" key="5">
    <source>
        <dbReference type="PROSITE" id="PS50081"/>
    </source>
</evidence>
<keyword evidence="3" id="KW-0863">Zinc-finger</keyword>
<dbReference type="InterPro" id="IPR001965">
    <property type="entry name" value="Znf_PHD"/>
</dbReference>
<dbReference type="InterPro" id="IPR046349">
    <property type="entry name" value="C1-like_sf"/>
</dbReference>
<keyword evidence="7" id="KW-1185">Reference proteome</keyword>
<evidence type="ECO:0000256" key="3">
    <source>
        <dbReference type="ARBA" id="ARBA00022771"/>
    </source>
</evidence>
<dbReference type="PROSITE" id="PS50081">
    <property type="entry name" value="ZF_DAG_PE_2"/>
    <property type="match status" value="2"/>
</dbReference>
<comment type="caution">
    <text evidence="6">The sequence shown here is derived from an EMBL/GenBank/DDBJ whole genome shotgun (WGS) entry which is preliminary data.</text>
</comment>
<sequence>MEDSKNYGHQHPLVLLNEDRMITNQSGVVAECSRCGEKVSAPCFVCAEDCGFYLHKVCAEAPSELNHPFHHNHPLVLMENPQSMYDYYTCDFCGETCEKFVFHCSSCNLGFHIKCGLLTFNIAENNLKELEHIPLEPPVSPTKKDDEQLEDVKKCFGCWEPLANYTHFSADCGFNLHKKCVELPLQKNHVCHRKHPLLLQFNSDRLACKICQETQRRGVGFVYGCSSCEFVVHIECLSSDLVPVIKDERHEHPFSLFPRRAPFICDACGTEGTYSAYICCECNIIVHKKCTSLPSIIKSKWHDHAIFHNYFLPDDFGSSDCIICHDAVSPEHGSYCCSNCNITFHVRCVTKKASSYFIISREDANEISYESSITCVLERNDAGEATEIQHFKHIHNLLLSSFVGGCENSCDGCMLPISDPFYSCSQCQFFLHKTCAELPKKKQFWFHKCPQDLVLISDKCYRCKKCGQVSNAFAYECDGCKRKTCLRCVIALTPSARTCLHHEHPLLYYQNYEARCNACGGTTYGAILCKDCNFVLHHKCFSLPITVRHKCDKDRLKLTIHDDNSYSESHYCDICEKSRDPNRSFYRCEICDTCAHVRCVLDRYPFIKLGSIYEESDHSHPLTFVKKSYYYPDCENCHRPCEDLALECTKSGCNYIVHWDCVAPRYLQNWRGFGM</sequence>
<keyword evidence="4" id="KW-0862">Zinc</keyword>
<dbReference type="PANTHER" id="PTHR32410:SF169">
    <property type="entry name" value="C1 DOMAIN FAMILY PROTEIN, PUTATIVE-RELATED"/>
    <property type="match status" value="1"/>
</dbReference>
<organism evidence="6 7">
    <name type="scientific">Hibiscus syriacus</name>
    <name type="common">Rose of Sharon</name>
    <dbReference type="NCBI Taxonomy" id="106335"/>
    <lineage>
        <taxon>Eukaryota</taxon>
        <taxon>Viridiplantae</taxon>
        <taxon>Streptophyta</taxon>
        <taxon>Embryophyta</taxon>
        <taxon>Tracheophyta</taxon>
        <taxon>Spermatophyta</taxon>
        <taxon>Magnoliopsida</taxon>
        <taxon>eudicotyledons</taxon>
        <taxon>Gunneridae</taxon>
        <taxon>Pentapetalae</taxon>
        <taxon>rosids</taxon>
        <taxon>malvids</taxon>
        <taxon>Malvales</taxon>
        <taxon>Malvaceae</taxon>
        <taxon>Malvoideae</taxon>
        <taxon>Hibiscus</taxon>
    </lineage>
</organism>
<dbReference type="Proteomes" id="UP000436088">
    <property type="component" value="Unassembled WGS sequence"/>
</dbReference>
<dbReference type="GO" id="GO:0016787">
    <property type="term" value="F:hydrolase activity"/>
    <property type="evidence" value="ECO:0007669"/>
    <property type="project" value="UniProtKB-KW"/>
</dbReference>
<proteinExistence type="predicted"/>
<keyword evidence="2" id="KW-0677">Repeat</keyword>
<dbReference type="SMART" id="SM00249">
    <property type="entry name" value="PHD"/>
    <property type="match status" value="5"/>
</dbReference>
<evidence type="ECO:0000313" key="6">
    <source>
        <dbReference type="EMBL" id="KAE8712319.1"/>
    </source>
</evidence>
<protein>
    <submittedName>
        <fullName evidence="6">Ubiquitin carboxyl-terminal hydrolase family protein</fullName>
    </submittedName>
</protein>
<dbReference type="OrthoDB" id="996722at2759"/>
<keyword evidence="6" id="KW-0378">Hydrolase</keyword>
<evidence type="ECO:0000256" key="1">
    <source>
        <dbReference type="ARBA" id="ARBA00022723"/>
    </source>
</evidence>
<dbReference type="Pfam" id="PF03107">
    <property type="entry name" value="C1_2"/>
    <property type="match status" value="5"/>
</dbReference>
<feature type="domain" description="Phorbol-ester/DAG-type" evidence="5">
    <location>
        <begin position="501"/>
        <end position="551"/>
    </location>
</feature>
<evidence type="ECO:0000256" key="4">
    <source>
        <dbReference type="ARBA" id="ARBA00022833"/>
    </source>
</evidence>
<dbReference type="InterPro" id="IPR004146">
    <property type="entry name" value="DC1"/>
</dbReference>
<keyword evidence="1" id="KW-0479">Metal-binding</keyword>
<reference evidence="6" key="1">
    <citation type="submission" date="2019-09" db="EMBL/GenBank/DDBJ databases">
        <title>Draft genome information of white flower Hibiscus syriacus.</title>
        <authorList>
            <person name="Kim Y.-M."/>
        </authorList>
    </citation>
    <scope>NUCLEOTIDE SEQUENCE [LARGE SCALE GENOMIC DNA]</scope>
    <source>
        <strain evidence="6">YM2019G1</strain>
    </source>
</reference>
<accession>A0A6A3BC00</accession>
<dbReference type="AlphaFoldDB" id="A0A6A3BC00"/>
<dbReference type="GO" id="GO:0008270">
    <property type="term" value="F:zinc ion binding"/>
    <property type="evidence" value="ECO:0007669"/>
    <property type="project" value="UniProtKB-KW"/>
</dbReference>
<dbReference type="PANTHER" id="PTHR32410">
    <property type="entry name" value="CYSTEINE/HISTIDINE-RICH C1 DOMAIN FAMILY PROTEIN"/>
    <property type="match status" value="1"/>
</dbReference>
<dbReference type="SMART" id="SM00109">
    <property type="entry name" value="C1"/>
    <property type="match status" value="3"/>
</dbReference>
<dbReference type="EMBL" id="VEPZ02000898">
    <property type="protein sequence ID" value="KAE8712319.1"/>
    <property type="molecule type" value="Genomic_DNA"/>
</dbReference>
<name>A0A6A3BC00_HIBSY</name>
<evidence type="ECO:0000313" key="7">
    <source>
        <dbReference type="Proteomes" id="UP000436088"/>
    </source>
</evidence>
<dbReference type="InterPro" id="IPR053192">
    <property type="entry name" value="Vacuole_Formation_Reg"/>
</dbReference>
<dbReference type="InterPro" id="IPR002219">
    <property type="entry name" value="PKC_DAG/PE"/>
</dbReference>
<evidence type="ECO:0000256" key="2">
    <source>
        <dbReference type="ARBA" id="ARBA00022737"/>
    </source>
</evidence>
<dbReference type="SUPFAM" id="SSF57889">
    <property type="entry name" value="Cysteine-rich domain"/>
    <property type="match status" value="6"/>
</dbReference>